<dbReference type="AlphaFoldDB" id="S9ULI2"/>
<gene>
    <name evidence="1" type="ORF">STCU_03323</name>
</gene>
<organism evidence="1 2">
    <name type="scientific">Strigomonas culicis</name>
    <dbReference type="NCBI Taxonomy" id="28005"/>
    <lineage>
        <taxon>Eukaryota</taxon>
        <taxon>Discoba</taxon>
        <taxon>Euglenozoa</taxon>
        <taxon>Kinetoplastea</taxon>
        <taxon>Metakinetoplastina</taxon>
        <taxon>Trypanosomatida</taxon>
        <taxon>Trypanosomatidae</taxon>
        <taxon>Strigomonadinae</taxon>
        <taxon>Strigomonas</taxon>
    </lineage>
</organism>
<evidence type="ECO:0000313" key="2">
    <source>
        <dbReference type="Proteomes" id="UP000015354"/>
    </source>
</evidence>
<dbReference type="OrthoDB" id="271814at2759"/>
<comment type="caution">
    <text evidence="1">The sequence shown here is derived from an EMBL/GenBank/DDBJ whole genome shotgun (WGS) entry which is preliminary data.</text>
</comment>
<reference evidence="1 2" key="1">
    <citation type="journal article" date="2013" name="PLoS ONE">
        <title>Predicting the Proteins of Angomonas deanei, Strigomonas culicis and Their Respective Endosymbionts Reveals New Aspects of the Trypanosomatidae Family.</title>
        <authorList>
            <person name="Motta M.C."/>
            <person name="Martins A.C."/>
            <person name="de Souza S.S."/>
            <person name="Catta-Preta C.M."/>
            <person name="Silva R."/>
            <person name="Klein C.C."/>
            <person name="de Almeida L.G."/>
            <person name="de Lima Cunha O."/>
            <person name="Ciapina L.P."/>
            <person name="Brocchi M."/>
            <person name="Colabardini A.C."/>
            <person name="de Araujo Lima B."/>
            <person name="Machado C.R."/>
            <person name="de Almeida Soares C.M."/>
            <person name="Probst C.M."/>
            <person name="de Menezes C.B."/>
            <person name="Thompson C.E."/>
            <person name="Bartholomeu D.C."/>
            <person name="Gradia D.F."/>
            <person name="Pavoni D.P."/>
            <person name="Grisard E.C."/>
            <person name="Fantinatti-Garboggini F."/>
            <person name="Marchini F.K."/>
            <person name="Rodrigues-Luiz G.F."/>
            <person name="Wagner G."/>
            <person name="Goldman G.H."/>
            <person name="Fietto J.L."/>
            <person name="Elias M.C."/>
            <person name="Goldman M.H."/>
            <person name="Sagot M.F."/>
            <person name="Pereira M."/>
            <person name="Stoco P.H."/>
            <person name="de Mendonca-Neto R.P."/>
            <person name="Teixeira S.M."/>
            <person name="Maciel T.E."/>
            <person name="de Oliveira Mendes T.A."/>
            <person name="Urmenyi T.P."/>
            <person name="de Souza W."/>
            <person name="Schenkman S."/>
            <person name="de Vasconcelos A.T."/>
        </authorList>
    </citation>
    <scope>NUCLEOTIDE SEQUENCE [LARGE SCALE GENOMIC DNA]</scope>
</reference>
<keyword evidence="2" id="KW-1185">Reference proteome</keyword>
<dbReference type="SUPFAM" id="SSF48452">
    <property type="entry name" value="TPR-like"/>
    <property type="match status" value="1"/>
</dbReference>
<dbReference type="Proteomes" id="UP000015354">
    <property type="component" value="Unassembled WGS sequence"/>
</dbReference>
<evidence type="ECO:0000313" key="1">
    <source>
        <dbReference type="EMBL" id="EPY31702.1"/>
    </source>
</evidence>
<protein>
    <submittedName>
        <fullName evidence="1">Uncharacterized protein</fullName>
    </submittedName>
</protein>
<dbReference type="InterPro" id="IPR011990">
    <property type="entry name" value="TPR-like_helical_dom_sf"/>
</dbReference>
<proteinExistence type="predicted"/>
<sequence length="356" mass="38469">MRRSACRLFLQGFKLGQDSNIFTNLWNKPETKDSRVKEYVPEVLEESLAEQRAVLQESTSRDVIVGLGHKVLQGIENKAPTPSLAPNLNKILIEYGAKDVIAQRPLSYLLYPNSSLSPDEQPHELVSSFQDNLRTLIESVESHGCSVRETAPSDAPPAGGVSPTVTGAAPRVGAEDGAAHLPAGGEVIVASKSEHEPMDVTMFIKVVSGMALANMHCGDLRNAVRCVDCGIAHAVDQQRLGGLLGLKAGLLIHQNKYEEAADSARLAIEASHNIQGYLQGAYALRRLGRNEEVIALLEDAQEHHPMNTAITNQLDLVRKDTKLSLPAGSSEDGKNTLSEQKVIEDSVKWGGGGRYS</sequence>
<name>S9ULI2_9TRYP</name>
<dbReference type="Gene3D" id="1.25.40.10">
    <property type="entry name" value="Tetratricopeptide repeat domain"/>
    <property type="match status" value="1"/>
</dbReference>
<accession>S9ULI2</accession>
<dbReference type="EMBL" id="ATMH01003323">
    <property type="protein sequence ID" value="EPY31702.1"/>
    <property type="molecule type" value="Genomic_DNA"/>
</dbReference>